<proteinExistence type="predicted"/>
<dbReference type="PANTHER" id="PTHR48451">
    <property type="entry name" value="DUF4218 DOMAIN-CONTAINING PROTEIN"/>
    <property type="match status" value="1"/>
</dbReference>
<evidence type="ECO:0000313" key="3">
    <source>
        <dbReference type="EnsemblPlants" id="AUR62043279-RA:cds"/>
    </source>
</evidence>
<dbReference type="EnsemblPlants" id="AUR62043279-RA">
    <property type="protein sequence ID" value="AUR62043279-RA:cds"/>
    <property type="gene ID" value="AUR62043279"/>
</dbReference>
<dbReference type="Gramene" id="AUR62043279-RA">
    <property type="protein sequence ID" value="AUR62043279-RA:cds"/>
    <property type="gene ID" value="AUR62043279"/>
</dbReference>
<sequence>MYKLKSYIRNRARPEASIAEGYLADECMTLCSRYMQNIETRFNRLEQNYENANGDDEALPIFSHPGRGLGAPTVIDVPKSELDQAHNYILKNCDEVQPFLENIMVVPNGSTQRASMLRSKREYVPPLMLSKGRGKGLAGLYPNKSNANANVDGIGASTGPLLSNKLPFSHVRAPTTSPNVDRNVRASFNPLVTPRASNGNDSLCVNKGPLSSNKRPFTHDRPPTTSPNADRNVRASFNPLVTPCAQFNGNTNIDDHDSFSESCNENINDDVDADGEIQYTSHEDQDMLYQEGYETLDGLDNELNFQVDGNDNGTEEPTTFQGDARGNT</sequence>
<feature type="domain" description="DUF4218" evidence="2">
    <location>
        <begin position="2"/>
        <end position="48"/>
    </location>
</feature>
<evidence type="ECO:0000256" key="1">
    <source>
        <dbReference type="SAM" id="MobiDB-lite"/>
    </source>
</evidence>
<protein>
    <recommendedName>
        <fullName evidence="2">DUF4218 domain-containing protein</fullName>
    </recommendedName>
</protein>
<reference evidence="3" key="1">
    <citation type="journal article" date="2017" name="Nature">
        <title>The genome of Chenopodium quinoa.</title>
        <authorList>
            <person name="Jarvis D.E."/>
            <person name="Ho Y.S."/>
            <person name="Lightfoot D.J."/>
            <person name="Schmoeckel S.M."/>
            <person name="Li B."/>
            <person name="Borm T.J.A."/>
            <person name="Ohyanagi H."/>
            <person name="Mineta K."/>
            <person name="Michell C.T."/>
            <person name="Saber N."/>
            <person name="Kharbatia N.M."/>
            <person name="Rupper R.R."/>
            <person name="Sharp A.R."/>
            <person name="Dally N."/>
            <person name="Boughton B.A."/>
            <person name="Woo Y.H."/>
            <person name="Gao G."/>
            <person name="Schijlen E.G.W.M."/>
            <person name="Guo X."/>
            <person name="Momin A.A."/>
            <person name="Negrao S."/>
            <person name="Al-Babili S."/>
            <person name="Gehring C."/>
            <person name="Roessner U."/>
            <person name="Jung C."/>
            <person name="Murphy K."/>
            <person name="Arold S.T."/>
            <person name="Gojobori T."/>
            <person name="van der Linden C.G."/>
            <person name="van Loo E.N."/>
            <person name="Jellen E.N."/>
            <person name="Maughan P.J."/>
            <person name="Tester M."/>
        </authorList>
    </citation>
    <scope>NUCLEOTIDE SEQUENCE [LARGE SCALE GENOMIC DNA]</scope>
    <source>
        <strain evidence="3">cv. PI 614886</strain>
    </source>
</reference>
<dbReference type="PANTHER" id="PTHR48451:SF1">
    <property type="entry name" value="DUF4218 DOMAIN-CONTAINING PROTEIN"/>
    <property type="match status" value="1"/>
</dbReference>
<dbReference type="Proteomes" id="UP000596660">
    <property type="component" value="Unplaced"/>
</dbReference>
<reference evidence="3" key="2">
    <citation type="submission" date="2021-03" db="UniProtKB">
        <authorList>
            <consortium name="EnsemblPlants"/>
        </authorList>
    </citation>
    <scope>IDENTIFICATION</scope>
</reference>
<feature type="compositionally biased region" description="Polar residues" evidence="1">
    <location>
        <begin position="195"/>
        <end position="215"/>
    </location>
</feature>
<feature type="region of interest" description="Disordered" evidence="1">
    <location>
        <begin position="307"/>
        <end position="328"/>
    </location>
</feature>
<dbReference type="InterPro" id="IPR025452">
    <property type="entry name" value="DUF4218"/>
</dbReference>
<feature type="region of interest" description="Disordered" evidence="1">
    <location>
        <begin position="191"/>
        <end position="233"/>
    </location>
</feature>
<evidence type="ECO:0000313" key="4">
    <source>
        <dbReference type="Proteomes" id="UP000596660"/>
    </source>
</evidence>
<name>A0A803NB70_CHEQI</name>
<dbReference type="AlphaFoldDB" id="A0A803NB70"/>
<organism evidence="3 4">
    <name type="scientific">Chenopodium quinoa</name>
    <name type="common">Quinoa</name>
    <dbReference type="NCBI Taxonomy" id="63459"/>
    <lineage>
        <taxon>Eukaryota</taxon>
        <taxon>Viridiplantae</taxon>
        <taxon>Streptophyta</taxon>
        <taxon>Embryophyta</taxon>
        <taxon>Tracheophyta</taxon>
        <taxon>Spermatophyta</taxon>
        <taxon>Magnoliopsida</taxon>
        <taxon>eudicotyledons</taxon>
        <taxon>Gunneridae</taxon>
        <taxon>Pentapetalae</taxon>
        <taxon>Caryophyllales</taxon>
        <taxon>Chenopodiaceae</taxon>
        <taxon>Chenopodioideae</taxon>
        <taxon>Atripliceae</taxon>
        <taxon>Chenopodium</taxon>
    </lineage>
</organism>
<evidence type="ECO:0000259" key="2">
    <source>
        <dbReference type="Pfam" id="PF13960"/>
    </source>
</evidence>
<accession>A0A803NB70</accession>
<keyword evidence="4" id="KW-1185">Reference proteome</keyword>
<dbReference type="Pfam" id="PF13960">
    <property type="entry name" value="DUF4218"/>
    <property type="match status" value="1"/>
</dbReference>